<dbReference type="GO" id="GO:0008168">
    <property type="term" value="F:methyltransferase activity"/>
    <property type="evidence" value="ECO:0007669"/>
    <property type="project" value="UniProtKB-KW"/>
</dbReference>
<dbReference type="InterPro" id="IPR050953">
    <property type="entry name" value="N4_N6_ade-DNA_methylase"/>
</dbReference>
<dbReference type="Proteomes" id="UP001612812">
    <property type="component" value="Unassembled WGS sequence"/>
</dbReference>
<feature type="domain" description="MmeI-like target recognition" evidence="7">
    <location>
        <begin position="621"/>
        <end position="804"/>
    </location>
</feature>
<dbReference type="InterPro" id="IPR029063">
    <property type="entry name" value="SAM-dependent_MTases_sf"/>
</dbReference>
<evidence type="ECO:0000313" key="10">
    <source>
        <dbReference type="Proteomes" id="UP001612812"/>
    </source>
</evidence>
<feature type="domain" description="MmeI-like helicase spacer" evidence="6">
    <location>
        <begin position="187"/>
        <end position="263"/>
    </location>
</feature>
<keyword evidence="3" id="KW-0808">Transferase</keyword>
<dbReference type="EMBL" id="JBITLE010000002">
    <property type="protein sequence ID" value="MFI7261962.1"/>
    <property type="molecule type" value="Genomic_DNA"/>
</dbReference>
<dbReference type="InterPro" id="IPR046816">
    <property type="entry name" value="MmeI_Mtase"/>
</dbReference>
<evidence type="ECO:0000259" key="6">
    <source>
        <dbReference type="Pfam" id="PF20465"/>
    </source>
</evidence>
<dbReference type="InterPro" id="IPR046820">
    <property type="entry name" value="MmeI_TRD"/>
</dbReference>
<evidence type="ECO:0000256" key="3">
    <source>
        <dbReference type="ARBA" id="ARBA00022679"/>
    </source>
</evidence>
<keyword evidence="2 9" id="KW-0489">Methyltransferase</keyword>
<dbReference type="Pfam" id="PF20464">
    <property type="entry name" value="MmeI_N"/>
    <property type="match status" value="1"/>
</dbReference>
<protein>
    <recommendedName>
        <fullName evidence="1">site-specific DNA-methyltransferase (adenine-specific)</fullName>
        <ecNumber evidence="1">2.1.1.72</ecNumber>
    </recommendedName>
</protein>
<keyword evidence="10" id="KW-1185">Reference proteome</keyword>
<evidence type="ECO:0000256" key="2">
    <source>
        <dbReference type="ARBA" id="ARBA00022603"/>
    </source>
</evidence>
<dbReference type="PANTHER" id="PTHR33841">
    <property type="entry name" value="DNA METHYLTRANSFERASE YEEA-RELATED"/>
    <property type="match status" value="1"/>
</dbReference>
<dbReference type="Pfam" id="PF20473">
    <property type="entry name" value="MmeI_Mtase"/>
    <property type="match status" value="1"/>
</dbReference>
<dbReference type="InterPro" id="IPR002052">
    <property type="entry name" value="DNA_methylase_N6_adenine_CS"/>
</dbReference>
<sequence>MRSGEQIRSALVKFVGRWQSYSGTERSEAQTYLNELFECYGRDRKDAGALFEDAHSSTGIMDLHLPGQLIVEMKAPKETARLVQHRTQALDYWRNSADVATERPAPRFVVLCSFQRFEIWEPGKYPNAPLMEFDLADLPDRYESLMVLAGEEPLFQHSSKALTRAAAIAVAKVYRGLLDREAAPPESIQRFILQMVWLFFAEDYNMIEGRPTEQTLHFLTTVHGEPWSSYLMLGGLFTSLNDPDDYGRQGVLRGTRYVNGDLFNKPALVHLTREEATELLEISRYDWRQVDPTIFGSLIEGFLSSDRSALGAHYTHEVDILKIVRPTIVKPWRARIEAVETPDEGVALLDELCRFRVLDPACGCGNFLYVAYRELRHLEHTLKERITALAKASGLPVPTGLPFFPLSNMQGIDVVPMATAVARVTLWMGHRQMIEKYGPAEPPLPLVSLASIRTADALRVPWPETDCIVGNPPFLGSQFMRDAHGDDYLKWLTITFKVGIKDFCVYWFRRAHQHLRPGQRAGLVGTNSIAQNRARSASLEYVTTNGGVITDAVSSQTWPGEAKVHVSLVNWTKSPSQPPTDFLLDNEPVSGITAELRPPEQSTGDAPALPANKGRCFQGMTPVGEGFILAETEAQRLLAGKDANYREIVRPYLIGEDIADHPEQRPGRWVIDFGHRSLESAMKYPAAIKIVRERVKPIREGNRDRFRRENWWRFGRPYTAVRDALAGLPRYIGAGRVGKRLLLTWCEAWTCPSDLVYVFAFDDDYSMGVLSSFTHSAFARSQSSTLEDRLRYTPTSAFLPFPWPYPVSGEQRERVAEASRRMIARRQEICVEEQLGLTRLYNLVDEGAYADLKKLHRELDEAVAACYGWPKSMAQDKDEIARRLMALNAEIVAGQRPYDPFAGRDGKAVAQQLGLPVA</sequence>
<name>A0ABW7ZJG8_9ACTN</name>
<dbReference type="PANTHER" id="PTHR33841:SF1">
    <property type="entry name" value="DNA METHYLTRANSFERASE A"/>
    <property type="match status" value="1"/>
</dbReference>
<dbReference type="EC" id="2.1.1.72" evidence="1"/>
<comment type="caution">
    <text evidence="9">The sequence shown here is derived from an EMBL/GenBank/DDBJ whole genome shotgun (WGS) entry which is preliminary data.</text>
</comment>
<dbReference type="RefSeq" id="WP_396767910.1">
    <property type="nucleotide sequence ID" value="NZ_JBITLA010000001.1"/>
</dbReference>
<dbReference type="GO" id="GO:0032259">
    <property type="term" value="P:methylation"/>
    <property type="evidence" value="ECO:0007669"/>
    <property type="project" value="UniProtKB-KW"/>
</dbReference>
<gene>
    <name evidence="9" type="ORF">ACIBP4_06540</name>
</gene>
<dbReference type="Pfam" id="PF20465">
    <property type="entry name" value="MmeI_hel"/>
    <property type="match status" value="1"/>
</dbReference>
<evidence type="ECO:0000259" key="7">
    <source>
        <dbReference type="Pfam" id="PF20466"/>
    </source>
</evidence>
<evidence type="ECO:0000259" key="8">
    <source>
        <dbReference type="Pfam" id="PF20473"/>
    </source>
</evidence>
<dbReference type="Pfam" id="PF20466">
    <property type="entry name" value="MmeI_TRD"/>
    <property type="match status" value="1"/>
</dbReference>
<evidence type="ECO:0000256" key="1">
    <source>
        <dbReference type="ARBA" id="ARBA00011900"/>
    </source>
</evidence>
<comment type="catalytic activity">
    <reaction evidence="4">
        <text>a 2'-deoxyadenosine in DNA + S-adenosyl-L-methionine = an N(6)-methyl-2'-deoxyadenosine in DNA + S-adenosyl-L-homocysteine + H(+)</text>
        <dbReference type="Rhea" id="RHEA:15197"/>
        <dbReference type="Rhea" id="RHEA-COMP:12418"/>
        <dbReference type="Rhea" id="RHEA-COMP:12419"/>
        <dbReference type="ChEBI" id="CHEBI:15378"/>
        <dbReference type="ChEBI" id="CHEBI:57856"/>
        <dbReference type="ChEBI" id="CHEBI:59789"/>
        <dbReference type="ChEBI" id="CHEBI:90615"/>
        <dbReference type="ChEBI" id="CHEBI:90616"/>
        <dbReference type="EC" id="2.1.1.72"/>
    </reaction>
</comment>
<evidence type="ECO:0000256" key="4">
    <source>
        <dbReference type="ARBA" id="ARBA00047942"/>
    </source>
</evidence>
<accession>A0ABW7ZJG8</accession>
<feature type="domain" description="MmeI-like N-terminal" evidence="5">
    <location>
        <begin position="13"/>
        <end position="179"/>
    </location>
</feature>
<dbReference type="InterPro" id="IPR046817">
    <property type="entry name" value="MmeI_N"/>
</dbReference>
<feature type="domain" description="MmeI-like DNA-methyltransferase" evidence="8">
    <location>
        <begin position="346"/>
        <end position="570"/>
    </location>
</feature>
<reference evidence="9 10" key="1">
    <citation type="submission" date="2024-10" db="EMBL/GenBank/DDBJ databases">
        <title>The Natural Products Discovery Center: Release of the First 8490 Sequenced Strains for Exploring Actinobacteria Biosynthetic Diversity.</title>
        <authorList>
            <person name="Kalkreuter E."/>
            <person name="Kautsar S.A."/>
            <person name="Yang D."/>
            <person name="Bader C.D."/>
            <person name="Teijaro C.N."/>
            <person name="Fluegel L."/>
            <person name="Davis C.M."/>
            <person name="Simpson J.R."/>
            <person name="Lauterbach L."/>
            <person name="Steele A.D."/>
            <person name="Gui C."/>
            <person name="Meng S."/>
            <person name="Li G."/>
            <person name="Viehrig K."/>
            <person name="Ye F."/>
            <person name="Su P."/>
            <person name="Kiefer A.F."/>
            <person name="Nichols A."/>
            <person name="Cepeda A.J."/>
            <person name="Yan W."/>
            <person name="Fan B."/>
            <person name="Jiang Y."/>
            <person name="Adhikari A."/>
            <person name="Zheng C.-J."/>
            <person name="Schuster L."/>
            <person name="Cowan T.M."/>
            <person name="Smanski M.J."/>
            <person name="Chevrette M.G."/>
            <person name="De Carvalho L.P.S."/>
            <person name="Shen B."/>
        </authorList>
    </citation>
    <scope>NUCLEOTIDE SEQUENCE [LARGE SCALE GENOMIC DNA]</scope>
    <source>
        <strain evidence="9 10">NPDC049845</strain>
    </source>
</reference>
<dbReference type="InterPro" id="IPR046819">
    <property type="entry name" value="MmeI_hel"/>
</dbReference>
<dbReference type="PROSITE" id="PS00092">
    <property type="entry name" value="N6_MTASE"/>
    <property type="match status" value="1"/>
</dbReference>
<evidence type="ECO:0000313" key="9">
    <source>
        <dbReference type="EMBL" id="MFI7261962.1"/>
    </source>
</evidence>
<dbReference type="Gene3D" id="3.40.50.150">
    <property type="entry name" value="Vaccinia Virus protein VP39"/>
    <property type="match status" value="1"/>
</dbReference>
<proteinExistence type="predicted"/>
<organism evidence="9 10">
    <name type="scientific">Micromonospora maritima</name>
    <dbReference type="NCBI Taxonomy" id="986711"/>
    <lineage>
        <taxon>Bacteria</taxon>
        <taxon>Bacillati</taxon>
        <taxon>Actinomycetota</taxon>
        <taxon>Actinomycetes</taxon>
        <taxon>Micromonosporales</taxon>
        <taxon>Micromonosporaceae</taxon>
        <taxon>Micromonospora</taxon>
    </lineage>
</organism>
<dbReference type="SUPFAM" id="SSF53335">
    <property type="entry name" value="S-adenosyl-L-methionine-dependent methyltransferases"/>
    <property type="match status" value="1"/>
</dbReference>
<evidence type="ECO:0000259" key="5">
    <source>
        <dbReference type="Pfam" id="PF20464"/>
    </source>
</evidence>
<dbReference type="PRINTS" id="PR00507">
    <property type="entry name" value="N12N6MTFRASE"/>
</dbReference>